<dbReference type="EC" id="2.7.1.2" evidence="2"/>
<organism evidence="2 3">
    <name type="scientific">Glaciibacter psychrotolerans</name>
    <dbReference type="NCBI Taxonomy" id="670054"/>
    <lineage>
        <taxon>Bacteria</taxon>
        <taxon>Bacillati</taxon>
        <taxon>Actinomycetota</taxon>
        <taxon>Actinomycetes</taxon>
        <taxon>Micrococcales</taxon>
        <taxon>Microbacteriaceae</taxon>
        <taxon>Glaciibacter</taxon>
    </lineage>
</organism>
<dbReference type="AlphaFoldDB" id="A0A7Z0J718"/>
<accession>A0A7Z0J718</accession>
<dbReference type="EMBL" id="JACCFM010000001">
    <property type="protein sequence ID" value="NYJ20498.1"/>
    <property type="molecule type" value="Genomic_DNA"/>
</dbReference>
<keyword evidence="3" id="KW-1185">Reference proteome</keyword>
<dbReference type="Gene3D" id="3.30.420.40">
    <property type="match status" value="2"/>
</dbReference>
<comment type="caution">
    <text evidence="2">The sequence shown here is derived from an EMBL/GenBank/DDBJ whole genome shotgun (WGS) entry which is preliminary data.</text>
</comment>
<dbReference type="GO" id="GO:0004340">
    <property type="term" value="F:glucokinase activity"/>
    <property type="evidence" value="ECO:0007669"/>
    <property type="project" value="UniProtKB-EC"/>
</dbReference>
<sequence>MNPVKRTHDSVLAVDIGGTWTRAAAVTEAGDIVASARAATVSTGSIEEVRSVWRSVLAECEEALAGIGHSAAFKGVGVGVTGPVDRETGVTFVPPNTGNALANVELGAEFTTLTGLRTVVERDTNAAALAEQRYGAARGSSSFVYLTISTGVGGAIIDNDRLLLGHNGAAGELGHVVVSPNGPMCGCGRRGCIEAIASGPALASAALSGAADPSATGLAALISENGGHLTGLDVDRAAHGGDPLAIAILARAKSAVSSWATDVTNIFNPELIVIGGSVAAAHPDWIVEAASAIQQNALMPSGSTAKVVAASLGDDGVLLGAALAAWSQVRAENS</sequence>
<dbReference type="InterPro" id="IPR043129">
    <property type="entry name" value="ATPase_NBD"/>
</dbReference>
<keyword evidence="2" id="KW-0418">Kinase</keyword>
<evidence type="ECO:0000313" key="3">
    <source>
        <dbReference type="Proteomes" id="UP000537260"/>
    </source>
</evidence>
<dbReference type="PROSITE" id="PS01125">
    <property type="entry name" value="ROK"/>
    <property type="match status" value="1"/>
</dbReference>
<dbReference type="Pfam" id="PF00480">
    <property type="entry name" value="ROK"/>
    <property type="match status" value="1"/>
</dbReference>
<dbReference type="Proteomes" id="UP000537260">
    <property type="component" value="Unassembled WGS sequence"/>
</dbReference>
<comment type="similarity">
    <text evidence="1">Belongs to the ROK (NagC/XylR) family.</text>
</comment>
<proteinExistence type="inferred from homology"/>
<dbReference type="InterPro" id="IPR049874">
    <property type="entry name" value="ROK_cs"/>
</dbReference>
<dbReference type="PANTHER" id="PTHR18964:SF169">
    <property type="entry name" value="N-ACETYLMANNOSAMINE KINASE"/>
    <property type="match status" value="1"/>
</dbReference>
<protein>
    <submittedName>
        <fullName evidence="2">Glucokinase</fullName>
        <ecNumber evidence="2">2.7.1.2</ecNumber>
    </submittedName>
</protein>
<keyword evidence="2" id="KW-0808">Transferase</keyword>
<dbReference type="PANTHER" id="PTHR18964">
    <property type="entry name" value="ROK (REPRESSOR, ORF, KINASE) FAMILY"/>
    <property type="match status" value="1"/>
</dbReference>
<evidence type="ECO:0000313" key="2">
    <source>
        <dbReference type="EMBL" id="NYJ20498.1"/>
    </source>
</evidence>
<dbReference type="InterPro" id="IPR000600">
    <property type="entry name" value="ROK"/>
</dbReference>
<reference evidence="2 3" key="1">
    <citation type="submission" date="2020-07" db="EMBL/GenBank/DDBJ databases">
        <title>Sequencing the genomes of 1000 actinobacteria strains.</title>
        <authorList>
            <person name="Klenk H.-P."/>
        </authorList>
    </citation>
    <scope>NUCLEOTIDE SEQUENCE [LARGE SCALE GENOMIC DNA]</scope>
    <source>
        <strain evidence="2 3">LI1</strain>
    </source>
</reference>
<evidence type="ECO:0000256" key="1">
    <source>
        <dbReference type="ARBA" id="ARBA00006479"/>
    </source>
</evidence>
<name>A0A7Z0J718_9MICO</name>
<dbReference type="SUPFAM" id="SSF53067">
    <property type="entry name" value="Actin-like ATPase domain"/>
    <property type="match status" value="1"/>
</dbReference>
<dbReference type="RefSeq" id="WP_179579103.1">
    <property type="nucleotide sequence ID" value="NZ_JACCFM010000001.1"/>
</dbReference>
<gene>
    <name evidence="2" type="ORF">HNR05_002289</name>
</gene>